<dbReference type="InterPro" id="IPR016181">
    <property type="entry name" value="Acyl_CoA_acyltransferase"/>
</dbReference>
<dbReference type="Proteomes" id="UP001595752">
    <property type="component" value="Unassembled WGS sequence"/>
</dbReference>
<evidence type="ECO:0000313" key="2">
    <source>
        <dbReference type="EMBL" id="MFC3884257.1"/>
    </source>
</evidence>
<keyword evidence="2" id="KW-0808">Transferase</keyword>
<dbReference type="CDD" id="cd04301">
    <property type="entry name" value="NAT_SF"/>
    <property type="match status" value="1"/>
</dbReference>
<dbReference type="RefSeq" id="WP_377915529.1">
    <property type="nucleotide sequence ID" value="NZ_JBHRZT010000052.1"/>
</dbReference>
<reference evidence="3" key="1">
    <citation type="journal article" date="2019" name="Int. J. Syst. Evol. Microbiol.">
        <title>The Global Catalogue of Microorganisms (GCM) 10K type strain sequencing project: providing services to taxonomists for standard genome sequencing and annotation.</title>
        <authorList>
            <consortium name="The Broad Institute Genomics Platform"/>
            <consortium name="The Broad Institute Genome Sequencing Center for Infectious Disease"/>
            <person name="Wu L."/>
            <person name="Ma J."/>
        </authorList>
    </citation>
    <scope>NUCLEOTIDE SEQUENCE [LARGE SCALE GENOMIC DNA]</scope>
    <source>
        <strain evidence="3">CCUG 61889</strain>
    </source>
</reference>
<organism evidence="2 3">
    <name type="scientific">Bacillus songklensis</name>
    <dbReference type="NCBI Taxonomy" id="1069116"/>
    <lineage>
        <taxon>Bacteria</taxon>
        <taxon>Bacillati</taxon>
        <taxon>Bacillota</taxon>
        <taxon>Bacilli</taxon>
        <taxon>Bacillales</taxon>
        <taxon>Bacillaceae</taxon>
        <taxon>Bacillus</taxon>
    </lineage>
</organism>
<name>A0ABV8B3L4_9BACI</name>
<accession>A0ABV8B3L4</accession>
<protein>
    <submittedName>
        <fullName evidence="2">GNAT family N-acetyltransferase</fullName>
        <ecNumber evidence="2">2.3.1.-</ecNumber>
    </submittedName>
</protein>
<evidence type="ECO:0000259" key="1">
    <source>
        <dbReference type="Pfam" id="PF08445"/>
    </source>
</evidence>
<comment type="caution">
    <text evidence="2">The sequence shown here is derived from an EMBL/GenBank/DDBJ whole genome shotgun (WGS) entry which is preliminary data.</text>
</comment>
<dbReference type="GO" id="GO:0016746">
    <property type="term" value="F:acyltransferase activity"/>
    <property type="evidence" value="ECO:0007669"/>
    <property type="project" value="UniProtKB-KW"/>
</dbReference>
<sequence>MLLSSKKYEEKDQPFFLKLIEESPLWQQEEGFPSELLEYRRKYEMMNGQWEVWYEGPCRIGLTFTVDWAPSNEKAWLGTILVDGQARKRGYGKAIVHDIARRYEKEGHDVLFTAVPLQRLEWMQFFAACEFEQLKVEEDEQKKPYMIMTRPLA</sequence>
<dbReference type="EMBL" id="JBHRZT010000052">
    <property type="protein sequence ID" value="MFC3884257.1"/>
    <property type="molecule type" value="Genomic_DNA"/>
</dbReference>
<dbReference type="SUPFAM" id="SSF55729">
    <property type="entry name" value="Acyl-CoA N-acyltransferases (Nat)"/>
    <property type="match status" value="1"/>
</dbReference>
<gene>
    <name evidence="2" type="ORF">ACFOU2_12445</name>
</gene>
<proteinExistence type="predicted"/>
<dbReference type="InterPro" id="IPR013653">
    <property type="entry name" value="GCN5-like_dom"/>
</dbReference>
<keyword evidence="3" id="KW-1185">Reference proteome</keyword>
<evidence type="ECO:0000313" key="3">
    <source>
        <dbReference type="Proteomes" id="UP001595752"/>
    </source>
</evidence>
<feature type="domain" description="GCN5-related N-acetyltransferase Rv2170-like" evidence="1">
    <location>
        <begin position="65"/>
        <end position="115"/>
    </location>
</feature>
<dbReference type="Pfam" id="PF08445">
    <property type="entry name" value="FR47"/>
    <property type="match status" value="1"/>
</dbReference>
<keyword evidence="2" id="KW-0012">Acyltransferase</keyword>
<dbReference type="Gene3D" id="3.40.630.30">
    <property type="match status" value="1"/>
</dbReference>
<dbReference type="EC" id="2.3.1.-" evidence="2"/>